<dbReference type="RefSeq" id="WP_340343399.1">
    <property type="nucleotide sequence ID" value="NZ_JBBKZT010000007.1"/>
</dbReference>
<comment type="caution">
    <text evidence="1">The sequence shown here is derived from an EMBL/GenBank/DDBJ whole genome shotgun (WGS) entry which is preliminary data.</text>
</comment>
<organism evidence="1 2">
    <name type="scientific">Variovorax rhizosphaerae</name>
    <dbReference type="NCBI Taxonomy" id="1836200"/>
    <lineage>
        <taxon>Bacteria</taxon>
        <taxon>Pseudomonadati</taxon>
        <taxon>Pseudomonadota</taxon>
        <taxon>Betaproteobacteria</taxon>
        <taxon>Burkholderiales</taxon>
        <taxon>Comamonadaceae</taxon>
        <taxon>Variovorax</taxon>
    </lineage>
</organism>
<dbReference type="EMBL" id="JBBKZT010000007">
    <property type="protein sequence ID" value="MEJ8848266.1"/>
    <property type="molecule type" value="Genomic_DNA"/>
</dbReference>
<protein>
    <submittedName>
        <fullName evidence="1">Uncharacterized protein</fullName>
    </submittedName>
</protein>
<gene>
    <name evidence="1" type="ORF">WKW82_16530</name>
</gene>
<evidence type="ECO:0000313" key="1">
    <source>
        <dbReference type="EMBL" id="MEJ8848266.1"/>
    </source>
</evidence>
<accession>A0ABU8WLA8</accession>
<evidence type="ECO:0000313" key="2">
    <source>
        <dbReference type="Proteomes" id="UP001385892"/>
    </source>
</evidence>
<sequence length="169" mass="18370">MRAAVYFHCNAARYDRGGFHKQQHRGEARGQHQEAGFGERSAMAVAQRAGAFVAALCLAACAMPANAHDAITDVRLLDFRSEAPESCRPSDVALTDVQAGMFFLRARPVDAMTLHDNYEIAPCNIEGTMKRNAESCDWKIRPGGTGSIHCGAETEYVVCDGCAELFEGK</sequence>
<keyword evidence="2" id="KW-1185">Reference proteome</keyword>
<proteinExistence type="predicted"/>
<name>A0ABU8WLA8_9BURK</name>
<dbReference type="Proteomes" id="UP001385892">
    <property type="component" value="Unassembled WGS sequence"/>
</dbReference>
<reference evidence="1 2" key="1">
    <citation type="submission" date="2024-03" db="EMBL/GenBank/DDBJ databases">
        <title>Novel species of the genus Variovorax.</title>
        <authorList>
            <person name="Liu Q."/>
            <person name="Xin Y.-H."/>
        </authorList>
    </citation>
    <scope>NUCLEOTIDE SEQUENCE [LARGE SCALE GENOMIC DNA]</scope>
    <source>
        <strain evidence="1 2">KACC 18900</strain>
    </source>
</reference>